<gene>
    <name evidence="10" type="ORF">SAMN04487928_11426</name>
</gene>
<dbReference type="Pfam" id="PF02518">
    <property type="entry name" value="HATPase_c"/>
    <property type="match status" value="1"/>
</dbReference>
<dbReference type="GO" id="GO:0004721">
    <property type="term" value="F:phosphoprotein phosphatase activity"/>
    <property type="evidence" value="ECO:0007669"/>
    <property type="project" value="TreeGrafter"/>
</dbReference>
<dbReference type="InterPro" id="IPR036890">
    <property type="entry name" value="HATPase_C_sf"/>
</dbReference>
<keyword evidence="8" id="KW-0472">Membrane</keyword>
<dbReference type="SUPFAM" id="SSF47384">
    <property type="entry name" value="Homodimeric domain of signal transducing histidine kinase"/>
    <property type="match status" value="1"/>
</dbReference>
<evidence type="ECO:0000313" key="11">
    <source>
        <dbReference type="Proteomes" id="UP000182624"/>
    </source>
</evidence>
<dbReference type="InterPro" id="IPR003661">
    <property type="entry name" value="HisK_dim/P_dom"/>
</dbReference>
<dbReference type="PRINTS" id="PR00344">
    <property type="entry name" value="BCTRLSENSOR"/>
</dbReference>
<dbReference type="GO" id="GO:0000155">
    <property type="term" value="F:phosphorelay sensor kinase activity"/>
    <property type="evidence" value="ECO:0007669"/>
    <property type="project" value="InterPro"/>
</dbReference>
<dbReference type="RefSeq" id="WP_242949382.1">
    <property type="nucleotide sequence ID" value="NZ_FOXO01000014.1"/>
</dbReference>
<keyword evidence="4" id="KW-0597">Phosphoprotein</keyword>
<keyword evidence="6 10" id="KW-0418">Kinase</keyword>
<protein>
    <recommendedName>
        <fullName evidence="3">histidine kinase</fullName>
        <ecNumber evidence="3">2.7.13.3</ecNumber>
    </recommendedName>
</protein>
<feature type="domain" description="Histidine kinase" evidence="9">
    <location>
        <begin position="132"/>
        <end position="343"/>
    </location>
</feature>
<dbReference type="Proteomes" id="UP000182624">
    <property type="component" value="Unassembled WGS sequence"/>
</dbReference>
<evidence type="ECO:0000256" key="4">
    <source>
        <dbReference type="ARBA" id="ARBA00022553"/>
    </source>
</evidence>
<evidence type="ECO:0000313" key="10">
    <source>
        <dbReference type="EMBL" id="SFP98200.1"/>
    </source>
</evidence>
<accession>A0A1I5USM2</accession>
<dbReference type="InterPro" id="IPR050351">
    <property type="entry name" value="BphY/WalK/GraS-like"/>
</dbReference>
<dbReference type="CDD" id="cd00075">
    <property type="entry name" value="HATPase"/>
    <property type="match status" value="1"/>
</dbReference>
<dbReference type="InterPro" id="IPR003594">
    <property type="entry name" value="HATPase_dom"/>
</dbReference>
<dbReference type="SMART" id="SM00388">
    <property type="entry name" value="HisKA"/>
    <property type="match status" value="1"/>
</dbReference>
<evidence type="ECO:0000256" key="5">
    <source>
        <dbReference type="ARBA" id="ARBA00022679"/>
    </source>
</evidence>
<keyword evidence="11" id="KW-1185">Reference proteome</keyword>
<dbReference type="SMART" id="SM00387">
    <property type="entry name" value="HATPase_c"/>
    <property type="match status" value="1"/>
</dbReference>
<evidence type="ECO:0000259" key="9">
    <source>
        <dbReference type="PROSITE" id="PS50109"/>
    </source>
</evidence>
<dbReference type="GO" id="GO:0016036">
    <property type="term" value="P:cellular response to phosphate starvation"/>
    <property type="evidence" value="ECO:0007669"/>
    <property type="project" value="TreeGrafter"/>
</dbReference>
<keyword evidence="8" id="KW-0812">Transmembrane</keyword>
<name>A0A1I5USM2_9FIRM</name>
<dbReference type="InterPro" id="IPR004358">
    <property type="entry name" value="Sig_transdc_His_kin-like_C"/>
</dbReference>
<evidence type="ECO:0000256" key="2">
    <source>
        <dbReference type="ARBA" id="ARBA00004370"/>
    </source>
</evidence>
<comment type="catalytic activity">
    <reaction evidence="1">
        <text>ATP + protein L-histidine = ADP + protein N-phospho-L-histidine.</text>
        <dbReference type="EC" id="2.7.13.3"/>
    </reaction>
</comment>
<organism evidence="10 11">
    <name type="scientific">Butyrivibrio proteoclasticus</name>
    <dbReference type="NCBI Taxonomy" id="43305"/>
    <lineage>
        <taxon>Bacteria</taxon>
        <taxon>Bacillati</taxon>
        <taxon>Bacillota</taxon>
        <taxon>Clostridia</taxon>
        <taxon>Lachnospirales</taxon>
        <taxon>Lachnospiraceae</taxon>
        <taxon>Butyrivibrio</taxon>
    </lineage>
</organism>
<dbReference type="Pfam" id="PF00512">
    <property type="entry name" value="HisKA"/>
    <property type="match status" value="1"/>
</dbReference>
<keyword evidence="7" id="KW-0902">Two-component regulatory system</keyword>
<dbReference type="InterPro" id="IPR005467">
    <property type="entry name" value="His_kinase_dom"/>
</dbReference>
<dbReference type="AlphaFoldDB" id="A0A1I5USM2"/>
<dbReference type="EC" id="2.7.13.3" evidence="3"/>
<evidence type="ECO:0000256" key="1">
    <source>
        <dbReference type="ARBA" id="ARBA00000085"/>
    </source>
</evidence>
<dbReference type="PANTHER" id="PTHR45453:SF1">
    <property type="entry name" value="PHOSPHATE REGULON SENSOR PROTEIN PHOR"/>
    <property type="match status" value="1"/>
</dbReference>
<feature type="transmembrane region" description="Helical" evidence="8">
    <location>
        <begin position="21"/>
        <end position="40"/>
    </location>
</feature>
<dbReference type="InterPro" id="IPR036097">
    <property type="entry name" value="HisK_dim/P_sf"/>
</dbReference>
<evidence type="ECO:0000256" key="8">
    <source>
        <dbReference type="SAM" id="Phobius"/>
    </source>
</evidence>
<comment type="subcellular location">
    <subcellularLocation>
        <location evidence="2">Membrane</location>
    </subcellularLocation>
</comment>
<dbReference type="EMBL" id="FOXO01000014">
    <property type="protein sequence ID" value="SFP98200.1"/>
    <property type="molecule type" value="Genomic_DNA"/>
</dbReference>
<keyword evidence="8" id="KW-1133">Transmembrane helix</keyword>
<dbReference type="Gene3D" id="1.10.287.130">
    <property type="match status" value="1"/>
</dbReference>
<proteinExistence type="predicted"/>
<dbReference type="SUPFAM" id="SSF55874">
    <property type="entry name" value="ATPase domain of HSP90 chaperone/DNA topoisomerase II/histidine kinase"/>
    <property type="match status" value="1"/>
</dbReference>
<dbReference type="GO" id="GO:0005886">
    <property type="term" value="C:plasma membrane"/>
    <property type="evidence" value="ECO:0007669"/>
    <property type="project" value="TreeGrafter"/>
</dbReference>
<dbReference type="PANTHER" id="PTHR45453">
    <property type="entry name" value="PHOSPHATE REGULON SENSOR PROTEIN PHOR"/>
    <property type="match status" value="1"/>
</dbReference>
<dbReference type="Gene3D" id="3.30.565.10">
    <property type="entry name" value="Histidine kinase-like ATPase, C-terminal domain"/>
    <property type="match status" value="1"/>
</dbReference>
<dbReference type="CDD" id="cd00082">
    <property type="entry name" value="HisKA"/>
    <property type="match status" value="1"/>
</dbReference>
<evidence type="ECO:0000256" key="7">
    <source>
        <dbReference type="ARBA" id="ARBA00023012"/>
    </source>
</evidence>
<keyword evidence="5" id="KW-0808">Transferase</keyword>
<evidence type="ECO:0000256" key="6">
    <source>
        <dbReference type="ARBA" id="ARBA00022777"/>
    </source>
</evidence>
<evidence type="ECO:0000256" key="3">
    <source>
        <dbReference type="ARBA" id="ARBA00012438"/>
    </source>
</evidence>
<dbReference type="PROSITE" id="PS50109">
    <property type="entry name" value="HIS_KIN"/>
    <property type="match status" value="1"/>
</dbReference>
<sequence>MQLRRLEDRGIGMLKNKEFRMMVSIAIVITMAISICGYALCGIPAFIMSILLGGSLTVIFIMTTKKRYEAISSLSSYLEKVLAGLEAPNILDQEEGELSLLKTNIYKATSTLQYQKDLLTKDKMALANAIADISHQLKTPLTSMIVMNDLLKTEDDKDKRMEFLQTQSNQLDRMNWLIQTLLKLSKIDAGTIEMKTEEVRADDLMREAIKPFGIQMDLRNIRYSTNITNVLLKCDKNWTVEAIQNIVKNCIEHMEDGGKLQAFTNETNIFTEIVIEDTGCGIAEEDLPHIFERFYKGKNACKDSVGIGLALSRTIINSQHGDILVASTPGKGTKFNVRFYKTII</sequence>
<reference evidence="11" key="1">
    <citation type="submission" date="2016-10" db="EMBL/GenBank/DDBJ databases">
        <authorList>
            <person name="Varghese N."/>
            <person name="Submissions S."/>
        </authorList>
    </citation>
    <scope>NUCLEOTIDE SEQUENCE [LARGE SCALE GENOMIC DNA]</scope>
    <source>
        <strain evidence="11">P18</strain>
    </source>
</reference>